<dbReference type="Proteomes" id="UP001175211">
    <property type="component" value="Unassembled WGS sequence"/>
</dbReference>
<comment type="caution">
    <text evidence="2">The sequence shown here is derived from an EMBL/GenBank/DDBJ whole genome shotgun (WGS) entry which is preliminary data.</text>
</comment>
<evidence type="ECO:0000313" key="2">
    <source>
        <dbReference type="EMBL" id="KAK0467822.1"/>
    </source>
</evidence>
<gene>
    <name evidence="2" type="ORF">EV420DRAFT_1635094</name>
</gene>
<name>A0AA39NLH2_ARMTA</name>
<dbReference type="GeneID" id="85359950"/>
<feature type="compositionally biased region" description="Polar residues" evidence="1">
    <location>
        <begin position="1"/>
        <end position="12"/>
    </location>
</feature>
<keyword evidence="3" id="KW-1185">Reference proteome</keyword>
<evidence type="ECO:0000256" key="1">
    <source>
        <dbReference type="SAM" id="MobiDB-lite"/>
    </source>
</evidence>
<sequence length="269" mass="30107">MASPHSGSNNSAPIPRPSAWSRGPPHQNNPISLCRGKILPLGTRELNRDTTETGLQNAGALVTSKSQPNNQYKVHVVNTASTTTAAIVSHETNDFPFLFDPLQTRLDALEAELAQQRLLLRDLMISAEHLARRDAILKSWQVASEAEAALYTYIWRSLAPEHLEQLHSVTGTTFFQIVKFCEKHRRQGQVLNARDANDFDIWNKHLKAQWGGIIGAVRARKEQYATQRYAIAHPHITATDYNSFIGSLELTDAERTLLDDVQADVLSYM</sequence>
<accession>A0AA39NLH2</accession>
<protein>
    <submittedName>
        <fullName evidence="2">Uncharacterized protein</fullName>
    </submittedName>
</protein>
<proteinExistence type="predicted"/>
<dbReference type="AlphaFoldDB" id="A0AA39NLH2"/>
<organism evidence="2 3">
    <name type="scientific">Armillaria tabescens</name>
    <name type="common">Ringless honey mushroom</name>
    <name type="synonym">Agaricus tabescens</name>
    <dbReference type="NCBI Taxonomy" id="1929756"/>
    <lineage>
        <taxon>Eukaryota</taxon>
        <taxon>Fungi</taxon>
        <taxon>Dikarya</taxon>
        <taxon>Basidiomycota</taxon>
        <taxon>Agaricomycotina</taxon>
        <taxon>Agaricomycetes</taxon>
        <taxon>Agaricomycetidae</taxon>
        <taxon>Agaricales</taxon>
        <taxon>Marasmiineae</taxon>
        <taxon>Physalacriaceae</taxon>
        <taxon>Desarmillaria</taxon>
    </lineage>
</organism>
<evidence type="ECO:0000313" key="3">
    <source>
        <dbReference type="Proteomes" id="UP001175211"/>
    </source>
</evidence>
<dbReference type="EMBL" id="JAUEPS010000002">
    <property type="protein sequence ID" value="KAK0467822.1"/>
    <property type="molecule type" value="Genomic_DNA"/>
</dbReference>
<reference evidence="2" key="1">
    <citation type="submission" date="2023-06" db="EMBL/GenBank/DDBJ databases">
        <authorList>
            <consortium name="Lawrence Berkeley National Laboratory"/>
            <person name="Ahrendt S."/>
            <person name="Sahu N."/>
            <person name="Indic B."/>
            <person name="Wong-Bajracharya J."/>
            <person name="Merenyi Z."/>
            <person name="Ke H.-M."/>
            <person name="Monk M."/>
            <person name="Kocsube S."/>
            <person name="Drula E."/>
            <person name="Lipzen A."/>
            <person name="Balint B."/>
            <person name="Henrissat B."/>
            <person name="Andreopoulos B."/>
            <person name="Martin F.M."/>
            <person name="Harder C.B."/>
            <person name="Rigling D."/>
            <person name="Ford K.L."/>
            <person name="Foster G.D."/>
            <person name="Pangilinan J."/>
            <person name="Papanicolaou A."/>
            <person name="Barry K."/>
            <person name="LaButti K."/>
            <person name="Viragh M."/>
            <person name="Koriabine M."/>
            <person name="Yan M."/>
            <person name="Riley R."/>
            <person name="Champramary S."/>
            <person name="Plett K.L."/>
            <person name="Tsai I.J."/>
            <person name="Slot J."/>
            <person name="Sipos G."/>
            <person name="Plett J."/>
            <person name="Nagy L.G."/>
            <person name="Grigoriev I.V."/>
        </authorList>
    </citation>
    <scope>NUCLEOTIDE SEQUENCE</scope>
    <source>
        <strain evidence="2">CCBAS 213</strain>
    </source>
</reference>
<feature type="region of interest" description="Disordered" evidence="1">
    <location>
        <begin position="1"/>
        <end position="31"/>
    </location>
</feature>
<dbReference type="RefSeq" id="XP_060338097.1">
    <property type="nucleotide sequence ID" value="XM_060476402.1"/>
</dbReference>